<evidence type="ECO:0000259" key="1">
    <source>
        <dbReference type="PROSITE" id="PS51186"/>
    </source>
</evidence>
<dbReference type="EC" id="2.3.1.-" evidence="2"/>
<evidence type="ECO:0000313" key="2">
    <source>
        <dbReference type="EMBL" id="EXI69531.1"/>
    </source>
</evidence>
<dbReference type="InterPro" id="IPR016181">
    <property type="entry name" value="Acyl_CoA_acyltransferase"/>
</dbReference>
<dbReference type="EMBL" id="JFAX01000001">
    <property type="protein sequence ID" value="EXI69531.1"/>
    <property type="molecule type" value="Genomic_DNA"/>
</dbReference>
<dbReference type="GO" id="GO:0016747">
    <property type="term" value="F:acyltransferase activity, transferring groups other than amino-acyl groups"/>
    <property type="evidence" value="ECO:0007669"/>
    <property type="project" value="InterPro"/>
</dbReference>
<reference evidence="2" key="1">
    <citation type="submission" date="2014-02" db="EMBL/GenBank/DDBJ databases">
        <title>Expanding our view of genomic diversity in Candidatus Accumulibacter clades.</title>
        <authorList>
            <person name="Skennerton C.T."/>
            <person name="Barr J.J."/>
            <person name="Slater F.R."/>
            <person name="Bond P.L."/>
            <person name="Tyson G.W."/>
        </authorList>
    </citation>
    <scope>NUCLEOTIDE SEQUENCE [LARGE SCALE GENOMIC DNA]</scope>
</reference>
<dbReference type="STRING" id="1454001.AW08_00024"/>
<sequence>MIDARHYRAEDKLRDGRRVVIRAITPEDKAAMLEAYHGLDPATLYLRFFAPRREPTAKELREWTEVDFVSTVRLVACIATDDGSERIIGGASSFRLAGVEAASAEISFTVEEDFQGQGLAGQLLWHLAHIARAQGVSCFIAEMLPANQAMLAVFERSGLPMQRRRVAGVVHVRLEL</sequence>
<comment type="caution">
    <text evidence="2">The sequence shown here is derived from an EMBL/GenBank/DDBJ whole genome shotgun (WGS) entry which is preliminary data.</text>
</comment>
<dbReference type="Pfam" id="PF13302">
    <property type="entry name" value="Acetyltransf_3"/>
    <property type="match status" value="1"/>
</dbReference>
<dbReference type="PROSITE" id="PS51186">
    <property type="entry name" value="GNAT"/>
    <property type="match status" value="1"/>
</dbReference>
<accession>A0A011N3U5</accession>
<keyword evidence="3" id="KW-1185">Reference proteome</keyword>
<dbReference type="Proteomes" id="UP000020218">
    <property type="component" value="Unassembled WGS sequence"/>
</dbReference>
<keyword evidence="2" id="KW-0808">Transferase</keyword>
<gene>
    <name evidence="2" type="ORF">AW08_00024</name>
</gene>
<feature type="domain" description="N-acetyltransferase" evidence="1">
    <location>
        <begin position="19"/>
        <end position="176"/>
    </location>
</feature>
<keyword evidence="2" id="KW-0012">Acyltransferase</keyword>
<name>A0A011N3U5_9PROT</name>
<dbReference type="PATRIC" id="fig|1454001.3.peg.202"/>
<organism evidence="2 3">
    <name type="scientific">Candidatus Accumulibacter adjunctus</name>
    <dbReference type="NCBI Taxonomy" id="1454001"/>
    <lineage>
        <taxon>Bacteria</taxon>
        <taxon>Pseudomonadati</taxon>
        <taxon>Pseudomonadota</taxon>
        <taxon>Betaproteobacteria</taxon>
        <taxon>Candidatus Accumulibacter</taxon>
    </lineage>
</organism>
<dbReference type="InterPro" id="IPR000182">
    <property type="entry name" value="GNAT_dom"/>
</dbReference>
<dbReference type="CDD" id="cd04301">
    <property type="entry name" value="NAT_SF"/>
    <property type="match status" value="1"/>
</dbReference>
<evidence type="ECO:0000313" key="3">
    <source>
        <dbReference type="Proteomes" id="UP000020218"/>
    </source>
</evidence>
<protein>
    <submittedName>
        <fullName evidence="2">Acetyltransferase Pat</fullName>
        <ecNumber evidence="2">2.3.1.-</ecNumber>
    </submittedName>
</protein>
<dbReference type="AlphaFoldDB" id="A0A011N3U5"/>
<dbReference type="Gene3D" id="3.40.630.30">
    <property type="match status" value="1"/>
</dbReference>
<proteinExistence type="predicted"/>
<dbReference type="SUPFAM" id="SSF55729">
    <property type="entry name" value="Acyl-CoA N-acyltransferases (Nat)"/>
    <property type="match status" value="1"/>
</dbReference>